<dbReference type="AlphaFoldDB" id="A0A7E4VLF2"/>
<organism evidence="1 2">
    <name type="scientific">Panagrellus redivivus</name>
    <name type="common">Microworm</name>
    <dbReference type="NCBI Taxonomy" id="6233"/>
    <lineage>
        <taxon>Eukaryota</taxon>
        <taxon>Metazoa</taxon>
        <taxon>Ecdysozoa</taxon>
        <taxon>Nematoda</taxon>
        <taxon>Chromadorea</taxon>
        <taxon>Rhabditida</taxon>
        <taxon>Tylenchina</taxon>
        <taxon>Panagrolaimomorpha</taxon>
        <taxon>Panagrolaimoidea</taxon>
        <taxon>Panagrolaimidae</taxon>
        <taxon>Panagrellus</taxon>
    </lineage>
</organism>
<proteinExistence type="predicted"/>
<reference evidence="1" key="1">
    <citation type="journal article" date="2013" name="Genetics">
        <title>The draft genome and transcriptome of Panagrellus redivivus are shaped by the harsh demands of a free-living lifestyle.</title>
        <authorList>
            <person name="Srinivasan J."/>
            <person name="Dillman A.R."/>
            <person name="Macchietto M.G."/>
            <person name="Heikkinen L."/>
            <person name="Lakso M."/>
            <person name="Fracchia K.M."/>
            <person name="Antoshechkin I."/>
            <person name="Mortazavi A."/>
            <person name="Wong G."/>
            <person name="Sternberg P.W."/>
        </authorList>
    </citation>
    <scope>NUCLEOTIDE SEQUENCE [LARGE SCALE GENOMIC DNA]</scope>
    <source>
        <strain evidence="1">MT8872</strain>
    </source>
</reference>
<dbReference type="WBParaSite" id="Pan_g22215.t1">
    <property type="protein sequence ID" value="Pan_g22215.t1"/>
    <property type="gene ID" value="Pan_g22215"/>
</dbReference>
<sequence>MIRLGHCIGKIQATTMSSNQNGRLASEGMVNSRVEAALCLHIITMNGPFALWGNTDVDNAEGNLRE</sequence>
<evidence type="ECO:0000313" key="2">
    <source>
        <dbReference type="WBParaSite" id="Pan_g22215.t1"/>
    </source>
</evidence>
<dbReference type="Proteomes" id="UP000492821">
    <property type="component" value="Unassembled WGS sequence"/>
</dbReference>
<name>A0A7E4VLF2_PANRE</name>
<protein>
    <submittedName>
        <fullName evidence="2">Uncharacterized protein</fullName>
    </submittedName>
</protein>
<evidence type="ECO:0000313" key="1">
    <source>
        <dbReference type="Proteomes" id="UP000492821"/>
    </source>
</evidence>
<accession>A0A7E4VLF2</accession>
<reference evidence="2" key="2">
    <citation type="submission" date="2020-10" db="UniProtKB">
        <authorList>
            <consortium name="WormBaseParasite"/>
        </authorList>
    </citation>
    <scope>IDENTIFICATION</scope>
</reference>
<keyword evidence="1" id="KW-1185">Reference proteome</keyword>